<evidence type="ECO:0008006" key="3">
    <source>
        <dbReference type="Google" id="ProtNLM"/>
    </source>
</evidence>
<accession>A0AAW0QYV2</accession>
<dbReference type="Proteomes" id="UP001392437">
    <property type="component" value="Unassembled WGS sequence"/>
</dbReference>
<sequence length="312" mass="34884">MGLWGGRLLGGFVGGPLPESRRDSCRAGSPDRPAAAQAVFATWELLEAILSSLTMRELLLLQRVSVAFRDVIRDSTPIQQKLFLRPVATKTTASGEETVPNPLLMQIFPPNSRRCKEEALNRSGASWRSMLVSQPPPRRLKYNNRARHIERLVVISRDEPVRMGAIYDLAYYSLWRTGAVRVDWQFYAQPFDERGLPLLHEKFGLETTPGAAGYLDICVVENKGCQSATAVPHPTHLAPKWNEGSLTRLEAPRCQHLRSDDYDRDAMADGVLREGAGITDAERIITINSSYLRLFLAASLTSELVRDETLQI</sequence>
<evidence type="ECO:0000313" key="2">
    <source>
        <dbReference type="Proteomes" id="UP001392437"/>
    </source>
</evidence>
<comment type="caution">
    <text evidence="1">The sequence shown here is derived from an EMBL/GenBank/DDBJ whole genome shotgun (WGS) entry which is preliminary data.</text>
</comment>
<dbReference type="AlphaFoldDB" id="A0AAW0QYV2"/>
<proteinExistence type="predicted"/>
<dbReference type="InterPro" id="IPR036047">
    <property type="entry name" value="F-box-like_dom_sf"/>
</dbReference>
<protein>
    <recommendedName>
        <fullName evidence="3">F-box domain-containing protein</fullName>
    </recommendedName>
</protein>
<dbReference type="EMBL" id="JAQQWP010000004">
    <property type="protein sequence ID" value="KAK8120153.1"/>
    <property type="molecule type" value="Genomic_DNA"/>
</dbReference>
<name>A0AAW0QYV2_9PEZI</name>
<evidence type="ECO:0000313" key="1">
    <source>
        <dbReference type="EMBL" id="KAK8120153.1"/>
    </source>
</evidence>
<gene>
    <name evidence="1" type="ORF">PG999_004273</name>
</gene>
<organism evidence="1 2">
    <name type="scientific">Apiospora kogelbergensis</name>
    <dbReference type="NCBI Taxonomy" id="1337665"/>
    <lineage>
        <taxon>Eukaryota</taxon>
        <taxon>Fungi</taxon>
        <taxon>Dikarya</taxon>
        <taxon>Ascomycota</taxon>
        <taxon>Pezizomycotina</taxon>
        <taxon>Sordariomycetes</taxon>
        <taxon>Xylariomycetidae</taxon>
        <taxon>Amphisphaeriales</taxon>
        <taxon>Apiosporaceae</taxon>
        <taxon>Apiospora</taxon>
    </lineage>
</organism>
<keyword evidence="2" id="KW-1185">Reference proteome</keyword>
<dbReference type="SUPFAM" id="SSF81383">
    <property type="entry name" value="F-box domain"/>
    <property type="match status" value="1"/>
</dbReference>
<reference evidence="1 2" key="1">
    <citation type="submission" date="2023-01" db="EMBL/GenBank/DDBJ databases">
        <title>Analysis of 21 Apiospora genomes using comparative genomics revels a genus with tremendous synthesis potential of carbohydrate active enzymes and secondary metabolites.</title>
        <authorList>
            <person name="Sorensen T."/>
        </authorList>
    </citation>
    <scope>NUCLEOTIDE SEQUENCE [LARGE SCALE GENOMIC DNA]</scope>
    <source>
        <strain evidence="1 2">CBS 117206</strain>
    </source>
</reference>